<evidence type="ECO:0000313" key="1">
    <source>
        <dbReference type="EMBL" id="AGZ41683.1"/>
    </source>
</evidence>
<dbReference type="Proteomes" id="UP000017746">
    <property type="component" value="Chromosome"/>
</dbReference>
<protein>
    <recommendedName>
        <fullName evidence="3">Recombinase domain-containing protein</fullName>
    </recommendedName>
</protein>
<dbReference type="KEGG" id="afs:AFR_17025"/>
<name>U5VXI6_9ACTN</name>
<reference evidence="1 2" key="1">
    <citation type="journal article" date="2014" name="J. Biotechnol.">
        <title>Complete genome sequence of the actinobacterium Actinoplanes friuliensis HAG 010964, producer of the lipopeptide antibiotic friulimycin.</title>
        <authorList>
            <person name="Ruckert C."/>
            <person name="Szczepanowski R."/>
            <person name="Albersmeier A."/>
            <person name="Goesmann A."/>
            <person name="Fischer N."/>
            <person name="Steinkamper A."/>
            <person name="Puhler A."/>
            <person name="Biener R."/>
            <person name="Schwartz D."/>
            <person name="Kalinowski J."/>
        </authorList>
    </citation>
    <scope>NUCLEOTIDE SEQUENCE [LARGE SCALE GENOMIC DNA]</scope>
    <source>
        <strain evidence="1 2">DSM 7358</strain>
    </source>
</reference>
<accession>U5VXI6</accession>
<evidence type="ECO:0000313" key="2">
    <source>
        <dbReference type="Proteomes" id="UP000017746"/>
    </source>
</evidence>
<dbReference type="AlphaFoldDB" id="U5VXI6"/>
<gene>
    <name evidence="1" type="ORF">AFR_17025</name>
</gene>
<dbReference type="EMBL" id="CP006272">
    <property type="protein sequence ID" value="AGZ41683.1"/>
    <property type="molecule type" value="Genomic_DNA"/>
</dbReference>
<organism evidence="1 2">
    <name type="scientific">Actinoplanes friuliensis DSM 7358</name>
    <dbReference type="NCBI Taxonomy" id="1246995"/>
    <lineage>
        <taxon>Bacteria</taxon>
        <taxon>Bacillati</taxon>
        <taxon>Actinomycetota</taxon>
        <taxon>Actinomycetes</taxon>
        <taxon>Micromonosporales</taxon>
        <taxon>Micromonosporaceae</taxon>
        <taxon>Actinoplanes</taxon>
    </lineage>
</organism>
<keyword evidence="2" id="KW-1185">Reference proteome</keyword>
<dbReference type="HOGENOM" id="CLU_2784534_0_0_11"/>
<evidence type="ECO:0008006" key="3">
    <source>
        <dbReference type="Google" id="ProtNLM"/>
    </source>
</evidence>
<proteinExistence type="predicted"/>
<sequence length="68" mass="7658">MSRPRACSDDTLLLVVQLVRAGWSQRAISEVLNGLDIPTPNDCSHWYASYVCRLLQTRDGRRLLAVIS</sequence>